<accession>A0A3E0EAD4</accession>
<protein>
    <submittedName>
        <fullName evidence="1">Uncharacterized protein DUF4221</fullName>
    </submittedName>
</protein>
<proteinExistence type="predicted"/>
<dbReference type="Proteomes" id="UP000256405">
    <property type="component" value="Unassembled WGS sequence"/>
</dbReference>
<evidence type="ECO:0000313" key="1">
    <source>
        <dbReference type="EMBL" id="REG94693.1"/>
    </source>
</evidence>
<dbReference type="Pfam" id="PF13970">
    <property type="entry name" value="DUF4221"/>
    <property type="match status" value="1"/>
</dbReference>
<dbReference type="EMBL" id="QUNF01000001">
    <property type="protein sequence ID" value="REG94693.1"/>
    <property type="molecule type" value="Genomic_DNA"/>
</dbReference>
<reference evidence="1 2" key="1">
    <citation type="submission" date="2018-08" db="EMBL/GenBank/DDBJ databases">
        <title>Genomic Encyclopedia of Archaeal and Bacterial Type Strains, Phase II (KMG-II): from individual species to whole genera.</title>
        <authorList>
            <person name="Goeker M."/>
        </authorList>
    </citation>
    <scope>NUCLEOTIDE SEQUENCE [LARGE SCALE GENOMIC DNA]</scope>
    <source>
        <strain evidence="1 2">DSM 15986</strain>
    </source>
</reference>
<sequence length="294" mass="34428">MRKKVPNGLSSNPRYFAFLTNQNLLFWTYKFYKTFDQNGQLIRDLELNKLADEYLEGTEYYPMRLFEDVNTPERILALVMHSKSGTNFILDFDLISQTFKKINLPELEKNSDYKVELLSDGRPTGGYGGAVSSYQFNGKIIYNTKAFNEVLVFDLKTDSLYVKKWDTPLLGYRRTYLPPKTVEFSSQEFKDMVRKSDEDISFGSLVWDDKNERYFRFSEKKHFSEELTDFGSYVSTGADVFLSVFDKDFNLISEYQIPELTHSIGVHFVKDGKIWMYENINDELAFVIMDVEIL</sequence>
<dbReference type="RefSeq" id="WP_086542065.1">
    <property type="nucleotide sequence ID" value="NZ_MSSW01000040.1"/>
</dbReference>
<evidence type="ECO:0000313" key="2">
    <source>
        <dbReference type="Proteomes" id="UP000256405"/>
    </source>
</evidence>
<gene>
    <name evidence="1" type="ORF">C8N25_101529</name>
</gene>
<keyword evidence="2" id="KW-1185">Reference proteome</keyword>
<name>A0A3E0EAD4_9BACT</name>
<dbReference type="InterPro" id="IPR025316">
    <property type="entry name" value="DUF4221"/>
</dbReference>
<dbReference type="AlphaFoldDB" id="A0A3E0EAD4"/>
<organism evidence="1 2">
    <name type="scientific">Algoriphagus antarcticus</name>
    <dbReference type="NCBI Taxonomy" id="238540"/>
    <lineage>
        <taxon>Bacteria</taxon>
        <taxon>Pseudomonadati</taxon>
        <taxon>Bacteroidota</taxon>
        <taxon>Cytophagia</taxon>
        <taxon>Cytophagales</taxon>
        <taxon>Cyclobacteriaceae</taxon>
        <taxon>Algoriphagus</taxon>
    </lineage>
</organism>
<comment type="caution">
    <text evidence="1">The sequence shown here is derived from an EMBL/GenBank/DDBJ whole genome shotgun (WGS) entry which is preliminary data.</text>
</comment>
<dbReference type="OrthoDB" id="833511at2"/>